<dbReference type="PROSITE" id="PS50931">
    <property type="entry name" value="HTH_LYSR"/>
    <property type="match status" value="1"/>
</dbReference>
<evidence type="ECO:0000256" key="3">
    <source>
        <dbReference type="ARBA" id="ARBA00023125"/>
    </source>
</evidence>
<dbReference type="Pfam" id="PF00126">
    <property type="entry name" value="HTH_1"/>
    <property type="match status" value="1"/>
</dbReference>
<dbReference type="FunFam" id="1.10.10.10:FF:000001">
    <property type="entry name" value="LysR family transcriptional regulator"/>
    <property type="match status" value="1"/>
</dbReference>
<evidence type="ECO:0000256" key="4">
    <source>
        <dbReference type="ARBA" id="ARBA00023163"/>
    </source>
</evidence>
<dbReference type="SUPFAM" id="SSF53850">
    <property type="entry name" value="Periplasmic binding protein-like II"/>
    <property type="match status" value="1"/>
</dbReference>
<protein>
    <submittedName>
        <fullName evidence="6">DNA-binding transcriptional LysR family regulator</fullName>
    </submittedName>
</protein>
<keyword evidence="3 6" id="KW-0238">DNA-binding</keyword>
<comment type="caution">
    <text evidence="6">The sequence shown here is derived from an EMBL/GenBank/DDBJ whole genome shotgun (WGS) entry which is preliminary data.</text>
</comment>
<dbReference type="GO" id="GO:0000976">
    <property type="term" value="F:transcription cis-regulatory region binding"/>
    <property type="evidence" value="ECO:0007669"/>
    <property type="project" value="TreeGrafter"/>
</dbReference>
<sequence>MEFKHLKTFVTAAQLESFSKAAQALGYTQAAITIQIQQLEEELQTHLFERFPRHVSLTAQGELFLLHANEILQAKDAACNAMKTQTQLTGTLRIGMIESICSSIFPVICKLFHEHYPGVSLRIETASIDQLLDYMNHNQVDLVYLMDQQLQDGAWIKVLEYPSDVLFVARYDHPLCQKKTITLADILSEKLMLTEQDASYRYALQQQAARMGLTVKPFLEIGNTAFLVDMVKQGLAISFLPRFSVEEELQKGVLKILTPHDYHLQVWQQVFYHRNKWLTSQMQAMIQTIEEVIKN</sequence>
<accession>A0A4R3T894</accession>
<name>A0A4R3T894_9FIRM</name>
<dbReference type="InterPro" id="IPR000847">
    <property type="entry name" value="LysR_HTH_N"/>
</dbReference>
<dbReference type="EMBL" id="SMBP01000016">
    <property type="protein sequence ID" value="TCU57720.1"/>
    <property type="molecule type" value="Genomic_DNA"/>
</dbReference>
<dbReference type="AlphaFoldDB" id="A0A4R3T894"/>
<dbReference type="InterPro" id="IPR036388">
    <property type="entry name" value="WH-like_DNA-bd_sf"/>
</dbReference>
<evidence type="ECO:0000313" key="7">
    <source>
        <dbReference type="Proteomes" id="UP000295773"/>
    </source>
</evidence>
<feature type="domain" description="HTH lysR-type" evidence="5">
    <location>
        <begin position="1"/>
        <end position="58"/>
    </location>
</feature>
<organism evidence="6 7">
    <name type="scientific">Longicatena caecimuris</name>
    <dbReference type="NCBI Taxonomy" id="1796635"/>
    <lineage>
        <taxon>Bacteria</taxon>
        <taxon>Bacillati</taxon>
        <taxon>Bacillota</taxon>
        <taxon>Erysipelotrichia</taxon>
        <taxon>Erysipelotrichales</taxon>
        <taxon>Erysipelotrichaceae</taxon>
        <taxon>Longicatena</taxon>
    </lineage>
</organism>
<dbReference type="Gene3D" id="1.10.10.10">
    <property type="entry name" value="Winged helix-like DNA-binding domain superfamily/Winged helix DNA-binding domain"/>
    <property type="match status" value="1"/>
</dbReference>
<reference evidence="6 7" key="1">
    <citation type="submission" date="2019-03" db="EMBL/GenBank/DDBJ databases">
        <title>Genomic Encyclopedia of Type Strains, Phase IV (KMG-IV): sequencing the most valuable type-strain genomes for metagenomic binning, comparative biology and taxonomic classification.</title>
        <authorList>
            <person name="Goeker M."/>
        </authorList>
    </citation>
    <scope>NUCLEOTIDE SEQUENCE [LARGE SCALE GENOMIC DNA]</scope>
    <source>
        <strain evidence="6 7">DSM 29481</strain>
    </source>
</reference>
<dbReference type="Pfam" id="PF03466">
    <property type="entry name" value="LysR_substrate"/>
    <property type="match status" value="1"/>
</dbReference>
<evidence type="ECO:0000256" key="1">
    <source>
        <dbReference type="ARBA" id="ARBA00009437"/>
    </source>
</evidence>
<evidence type="ECO:0000313" key="6">
    <source>
        <dbReference type="EMBL" id="TCU57720.1"/>
    </source>
</evidence>
<dbReference type="PANTHER" id="PTHR30126:SF40">
    <property type="entry name" value="HTH-TYPE TRANSCRIPTIONAL REGULATOR GLTR"/>
    <property type="match status" value="1"/>
</dbReference>
<keyword evidence="7" id="KW-1185">Reference proteome</keyword>
<dbReference type="PANTHER" id="PTHR30126">
    <property type="entry name" value="HTH-TYPE TRANSCRIPTIONAL REGULATOR"/>
    <property type="match status" value="1"/>
</dbReference>
<dbReference type="RefSeq" id="WP_132225174.1">
    <property type="nucleotide sequence ID" value="NZ_JANKBG010000015.1"/>
</dbReference>
<gene>
    <name evidence="6" type="ORF">EDD61_11633</name>
</gene>
<dbReference type="InterPro" id="IPR036390">
    <property type="entry name" value="WH_DNA-bd_sf"/>
</dbReference>
<evidence type="ECO:0000256" key="2">
    <source>
        <dbReference type="ARBA" id="ARBA00023015"/>
    </source>
</evidence>
<dbReference type="GO" id="GO:0003700">
    <property type="term" value="F:DNA-binding transcription factor activity"/>
    <property type="evidence" value="ECO:0007669"/>
    <property type="project" value="InterPro"/>
</dbReference>
<keyword evidence="2" id="KW-0805">Transcription regulation</keyword>
<proteinExistence type="inferred from homology"/>
<dbReference type="InterPro" id="IPR005119">
    <property type="entry name" value="LysR_subst-bd"/>
</dbReference>
<keyword evidence="4" id="KW-0804">Transcription</keyword>
<dbReference type="Gene3D" id="3.40.190.290">
    <property type="match status" value="1"/>
</dbReference>
<dbReference type="PRINTS" id="PR00039">
    <property type="entry name" value="HTHLYSR"/>
</dbReference>
<dbReference type="SUPFAM" id="SSF46785">
    <property type="entry name" value="Winged helix' DNA-binding domain"/>
    <property type="match status" value="1"/>
</dbReference>
<comment type="similarity">
    <text evidence="1">Belongs to the LysR transcriptional regulatory family.</text>
</comment>
<dbReference type="Proteomes" id="UP000295773">
    <property type="component" value="Unassembled WGS sequence"/>
</dbReference>
<dbReference type="CDD" id="cd05466">
    <property type="entry name" value="PBP2_LTTR_substrate"/>
    <property type="match status" value="1"/>
</dbReference>
<evidence type="ECO:0000259" key="5">
    <source>
        <dbReference type="PROSITE" id="PS50931"/>
    </source>
</evidence>